<dbReference type="PANTHER" id="PTHR36777">
    <property type="entry name" value="EXPRESSED PROTEIN"/>
    <property type="match status" value="1"/>
</dbReference>
<evidence type="ECO:0000256" key="2">
    <source>
        <dbReference type="SAM" id="Phobius"/>
    </source>
</evidence>
<evidence type="ECO:0000313" key="3">
    <source>
        <dbReference type="EMBL" id="KAG2490897.1"/>
    </source>
</evidence>
<organism evidence="3 4">
    <name type="scientific">Edaphochlamys debaryana</name>
    <dbReference type="NCBI Taxonomy" id="47281"/>
    <lineage>
        <taxon>Eukaryota</taxon>
        <taxon>Viridiplantae</taxon>
        <taxon>Chlorophyta</taxon>
        <taxon>core chlorophytes</taxon>
        <taxon>Chlorophyceae</taxon>
        <taxon>CS clade</taxon>
        <taxon>Chlamydomonadales</taxon>
        <taxon>Chlamydomonadales incertae sedis</taxon>
        <taxon>Edaphochlamys</taxon>
    </lineage>
</organism>
<reference evidence="3" key="1">
    <citation type="journal article" date="2020" name="bioRxiv">
        <title>Comparative genomics of Chlamydomonas.</title>
        <authorList>
            <person name="Craig R.J."/>
            <person name="Hasan A.R."/>
            <person name="Ness R.W."/>
            <person name="Keightley P.D."/>
        </authorList>
    </citation>
    <scope>NUCLEOTIDE SEQUENCE</scope>
    <source>
        <strain evidence="3">CCAP 11/70</strain>
    </source>
</reference>
<evidence type="ECO:0000256" key="1">
    <source>
        <dbReference type="SAM" id="MobiDB-lite"/>
    </source>
</evidence>
<keyword evidence="2" id="KW-0812">Transmembrane</keyword>
<dbReference type="AlphaFoldDB" id="A0A835XWH6"/>
<gene>
    <name evidence="3" type="ORF">HYH03_010812</name>
</gene>
<dbReference type="EMBL" id="JAEHOE010000058">
    <property type="protein sequence ID" value="KAG2490897.1"/>
    <property type="molecule type" value="Genomic_DNA"/>
</dbReference>
<feature type="transmembrane region" description="Helical" evidence="2">
    <location>
        <begin position="36"/>
        <end position="58"/>
    </location>
</feature>
<name>A0A835XWH6_9CHLO</name>
<evidence type="ECO:0000313" key="4">
    <source>
        <dbReference type="Proteomes" id="UP000612055"/>
    </source>
</evidence>
<keyword evidence="2" id="KW-0472">Membrane</keyword>
<keyword evidence="4" id="KW-1185">Reference proteome</keyword>
<comment type="caution">
    <text evidence="3">The sequence shown here is derived from an EMBL/GenBank/DDBJ whole genome shotgun (WGS) entry which is preliminary data.</text>
</comment>
<feature type="region of interest" description="Disordered" evidence="1">
    <location>
        <begin position="61"/>
        <end position="83"/>
    </location>
</feature>
<protein>
    <submittedName>
        <fullName evidence="3">Uncharacterized protein</fullName>
    </submittedName>
</protein>
<sequence>MNSVFRGVRAIKTASGFGDKAADLVPENVPRPAARAGVAVISGVVTLAVLAGVAYYFITKSDGGDDETIDVTPTKGGAKKDMDDPLAEARKIMDKYK</sequence>
<keyword evidence="2" id="KW-1133">Transmembrane helix</keyword>
<dbReference type="OrthoDB" id="534175at2759"/>
<accession>A0A835XWH6</accession>
<dbReference type="PANTHER" id="PTHR36777:SF2">
    <property type="entry name" value="EXPRESSED PROTEIN"/>
    <property type="match status" value="1"/>
</dbReference>
<proteinExistence type="predicted"/>
<dbReference type="Proteomes" id="UP000612055">
    <property type="component" value="Unassembled WGS sequence"/>
</dbReference>